<protein>
    <recommendedName>
        <fullName evidence="4">Lipoprotein</fullName>
    </recommendedName>
</protein>
<feature type="chain" id="PRO_5035258897" description="Lipoprotein" evidence="1">
    <location>
        <begin position="20"/>
        <end position="209"/>
    </location>
</feature>
<accession>A0A8J7SVX7</accession>
<proteinExistence type="predicted"/>
<comment type="caution">
    <text evidence="2">The sequence shown here is derived from an EMBL/GenBank/DDBJ whole genome shotgun (WGS) entry which is preliminary data.</text>
</comment>
<organism evidence="2 3">
    <name type="scientific">Fuscibacter oryzae</name>
    <dbReference type="NCBI Taxonomy" id="2803939"/>
    <lineage>
        <taxon>Bacteria</taxon>
        <taxon>Pseudomonadati</taxon>
        <taxon>Pseudomonadota</taxon>
        <taxon>Alphaproteobacteria</taxon>
        <taxon>Rhodobacterales</taxon>
        <taxon>Paracoccaceae</taxon>
        <taxon>Fuscibacter</taxon>
    </lineage>
</organism>
<name>A0A8J7SVX7_9RHOB</name>
<evidence type="ECO:0000313" key="2">
    <source>
        <dbReference type="EMBL" id="MBL4928284.1"/>
    </source>
</evidence>
<evidence type="ECO:0000256" key="1">
    <source>
        <dbReference type="SAM" id="SignalP"/>
    </source>
</evidence>
<reference evidence="2" key="1">
    <citation type="submission" date="2021-01" db="EMBL/GenBank/DDBJ databases">
        <title>Genome seq and assembly of Tabrizicola sp. KVB23.</title>
        <authorList>
            <person name="Chhetri G."/>
        </authorList>
    </citation>
    <scope>NUCLEOTIDE SEQUENCE</scope>
    <source>
        <strain evidence="2">KVB23</strain>
    </source>
</reference>
<dbReference type="EMBL" id="JAESVP010000004">
    <property type="protein sequence ID" value="MBL4928284.1"/>
    <property type="molecule type" value="Genomic_DNA"/>
</dbReference>
<dbReference type="Proteomes" id="UP000619033">
    <property type="component" value="Unassembled WGS sequence"/>
</dbReference>
<evidence type="ECO:0000313" key="3">
    <source>
        <dbReference type="Proteomes" id="UP000619033"/>
    </source>
</evidence>
<feature type="signal peptide" evidence="1">
    <location>
        <begin position="1"/>
        <end position="19"/>
    </location>
</feature>
<dbReference type="PROSITE" id="PS51257">
    <property type="entry name" value="PROKAR_LIPOPROTEIN"/>
    <property type="match status" value="1"/>
</dbReference>
<gene>
    <name evidence="2" type="ORF">JI744_09225</name>
</gene>
<sequence length="209" mass="22576">MTKALAVLSLVVLAGCATTAEKKWAPDAAVAAARYVKPGPKQVTLFTVVSNRSNAGAHSGLLINGSERVMFDPAGTWYHPRLPERNDVHFGVTDQMVDFYIDYHARETYRVVEQTVTVSPEVADLIIARAKAYGAVPKAQCAKATSAVLAGVPGFEAIRHTWYPNKLSDEFATLAGATRQVFTDNDAPNNHGVLMVQVEDDVSPADNHP</sequence>
<evidence type="ECO:0008006" key="4">
    <source>
        <dbReference type="Google" id="ProtNLM"/>
    </source>
</evidence>
<keyword evidence="1" id="KW-0732">Signal</keyword>
<dbReference type="AlphaFoldDB" id="A0A8J7SVX7"/>
<keyword evidence="3" id="KW-1185">Reference proteome</keyword>